<dbReference type="AlphaFoldDB" id="A0A2P5WKU4"/>
<accession>A0A2P5WKU4</accession>
<proteinExistence type="predicted"/>
<keyword evidence="1" id="KW-0472">Membrane</keyword>
<evidence type="ECO:0000313" key="2">
    <source>
        <dbReference type="EMBL" id="PPR91681.1"/>
    </source>
</evidence>
<gene>
    <name evidence="2" type="ORF">GOBAR_AA29000</name>
</gene>
<keyword evidence="1" id="KW-0812">Transmembrane</keyword>
<evidence type="ECO:0000313" key="3">
    <source>
        <dbReference type="Proteomes" id="UP000239757"/>
    </source>
</evidence>
<protein>
    <submittedName>
        <fullName evidence="2">Uncharacterized protein</fullName>
    </submittedName>
</protein>
<organism evidence="2 3">
    <name type="scientific">Gossypium barbadense</name>
    <name type="common">Sea Island cotton</name>
    <name type="synonym">Hibiscus barbadensis</name>
    <dbReference type="NCBI Taxonomy" id="3634"/>
    <lineage>
        <taxon>Eukaryota</taxon>
        <taxon>Viridiplantae</taxon>
        <taxon>Streptophyta</taxon>
        <taxon>Embryophyta</taxon>
        <taxon>Tracheophyta</taxon>
        <taxon>Spermatophyta</taxon>
        <taxon>Magnoliopsida</taxon>
        <taxon>eudicotyledons</taxon>
        <taxon>Gunneridae</taxon>
        <taxon>Pentapetalae</taxon>
        <taxon>rosids</taxon>
        <taxon>malvids</taxon>
        <taxon>Malvales</taxon>
        <taxon>Malvaceae</taxon>
        <taxon>Malvoideae</taxon>
        <taxon>Gossypium</taxon>
    </lineage>
</organism>
<reference evidence="2 3" key="1">
    <citation type="submission" date="2015-01" db="EMBL/GenBank/DDBJ databases">
        <title>Genome of allotetraploid Gossypium barbadense reveals genomic plasticity and fiber elongation in cotton evolution.</title>
        <authorList>
            <person name="Chen X."/>
            <person name="Liu X."/>
            <person name="Zhao B."/>
            <person name="Zheng H."/>
            <person name="Hu Y."/>
            <person name="Lu G."/>
            <person name="Yang C."/>
            <person name="Chen J."/>
            <person name="Shan C."/>
            <person name="Zhang L."/>
            <person name="Zhou Y."/>
            <person name="Wang L."/>
            <person name="Guo W."/>
            <person name="Bai Y."/>
            <person name="Ruan J."/>
            <person name="Shangguan X."/>
            <person name="Mao Y."/>
            <person name="Jiang J."/>
            <person name="Zhu Y."/>
            <person name="Lei J."/>
            <person name="Kang H."/>
            <person name="Chen S."/>
            <person name="He X."/>
            <person name="Wang R."/>
            <person name="Wang Y."/>
            <person name="Chen J."/>
            <person name="Wang L."/>
            <person name="Yu S."/>
            <person name="Wang B."/>
            <person name="Wei J."/>
            <person name="Song S."/>
            <person name="Lu X."/>
            <person name="Gao Z."/>
            <person name="Gu W."/>
            <person name="Deng X."/>
            <person name="Ma D."/>
            <person name="Wang S."/>
            <person name="Liang W."/>
            <person name="Fang L."/>
            <person name="Cai C."/>
            <person name="Zhu X."/>
            <person name="Zhou B."/>
            <person name="Zhang Y."/>
            <person name="Chen Z."/>
            <person name="Xu S."/>
            <person name="Zhu R."/>
            <person name="Wang S."/>
            <person name="Zhang T."/>
            <person name="Zhao G."/>
        </authorList>
    </citation>
    <scope>NUCLEOTIDE SEQUENCE [LARGE SCALE GENOMIC DNA]</scope>
    <source>
        <strain evidence="3">cv. Xinhai21</strain>
        <tissue evidence="2">Leaf</tissue>
    </source>
</reference>
<keyword evidence="1" id="KW-1133">Transmembrane helix</keyword>
<name>A0A2P5WKU4_GOSBA</name>
<sequence length="85" mass="9134">MGVFIISGTIFSPLVLSFGGLIIRDRWATANGKAPTDLNQPAKTGVTWERGVGGKAETLKGTWEGIDVWASSITRAEEAHMANFQ</sequence>
<dbReference type="EMBL" id="KZ667247">
    <property type="protein sequence ID" value="PPR91681.1"/>
    <property type="molecule type" value="Genomic_DNA"/>
</dbReference>
<feature type="transmembrane region" description="Helical" evidence="1">
    <location>
        <begin position="6"/>
        <end position="23"/>
    </location>
</feature>
<dbReference type="Proteomes" id="UP000239757">
    <property type="component" value="Unassembled WGS sequence"/>
</dbReference>
<evidence type="ECO:0000256" key="1">
    <source>
        <dbReference type="SAM" id="Phobius"/>
    </source>
</evidence>